<evidence type="ECO:0000256" key="5">
    <source>
        <dbReference type="ARBA" id="ARBA00023212"/>
    </source>
</evidence>
<evidence type="ECO:0000256" key="1">
    <source>
        <dbReference type="ARBA" id="ARBA00004186"/>
    </source>
</evidence>
<keyword evidence="8" id="KW-1185">Reference proteome</keyword>
<dbReference type="Ensembl" id="ENSGALT00010054065.1">
    <property type="protein sequence ID" value="ENSGALP00010032596.1"/>
    <property type="gene ID" value="ENSGALG00010022222.1"/>
</dbReference>
<feature type="transmembrane region" description="Helical" evidence="6">
    <location>
        <begin position="142"/>
        <end position="165"/>
    </location>
</feature>
<evidence type="ECO:0000256" key="3">
    <source>
        <dbReference type="ARBA" id="ARBA00007286"/>
    </source>
</evidence>
<sequence>MSGAALGKAAVAAAARPRRKVLSAEEAELFELAQAAGSGLDPEVFKVLLDLLRMNVAPLAVFQVLKSMCAGQRLPAGPESAPPAAPPADSRGWNMPARLVDALCHWITHGLLRQEDCAHQATVLVFCHVCAEKAGLKLTLSWCLVLLTEVGCVWFLGGFFFFFFFPRSFCCIKTQSSS</sequence>
<comment type="subcellular location">
    <subcellularLocation>
        <location evidence="2">Cytoplasm</location>
        <location evidence="2">Cytoskeleton</location>
        <location evidence="2">Microtubule organizing center</location>
        <location evidence="2">Centrosome</location>
    </subcellularLocation>
    <subcellularLocation>
        <location evidence="1">Cytoplasm</location>
        <location evidence="1">Cytoskeleton</location>
        <location evidence="1">Spindle</location>
    </subcellularLocation>
</comment>
<keyword evidence="6" id="KW-1133">Transmembrane helix</keyword>
<gene>
    <name evidence="7" type="primary">MZT2B</name>
</gene>
<dbReference type="FunCoup" id="A0A8V0ZPM5">
    <property type="interactions" value="184"/>
</dbReference>
<keyword evidence="4" id="KW-0963">Cytoplasm</keyword>
<dbReference type="InterPro" id="IPR024332">
    <property type="entry name" value="MOZART2"/>
</dbReference>
<protein>
    <submittedName>
        <fullName evidence="7">Mitotic spindle organizing protein 2B</fullName>
    </submittedName>
</protein>
<dbReference type="AlphaFoldDB" id="A0A8V0ZPM5"/>
<comment type="similarity">
    <text evidence="3">Belongs to the MOZART2 family.</text>
</comment>
<accession>A0A8V0ZPM5</accession>
<dbReference type="GO" id="GO:0005819">
    <property type="term" value="C:spindle"/>
    <property type="evidence" value="ECO:0000318"/>
    <property type="project" value="GO_Central"/>
</dbReference>
<reference evidence="7" key="3">
    <citation type="submission" date="2025-09" db="UniProtKB">
        <authorList>
            <consortium name="Ensembl"/>
        </authorList>
    </citation>
    <scope>IDENTIFICATION</scope>
    <source>
        <strain evidence="7">broiler</strain>
    </source>
</reference>
<dbReference type="PANTHER" id="PTHR28578:SF2">
    <property type="entry name" value="MITOTIC-SPINDLE ORGANIZING PROTEIN 2"/>
    <property type="match status" value="1"/>
</dbReference>
<keyword evidence="6" id="KW-0472">Membrane</keyword>
<reference evidence="7" key="1">
    <citation type="submission" date="2020-11" db="EMBL/GenBank/DDBJ databases">
        <title>Gallus gallus (Chicken) genome, bGalGal1, GRCg7b, maternal haplotype autosomes + Z &amp; W.</title>
        <authorList>
            <person name="Warren W."/>
            <person name="Formenti G."/>
            <person name="Fedrigo O."/>
            <person name="Haase B."/>
            <person name="Mountcastle J."/>
            <person name="Balacco J."/>
            <person name="Tracey A."/>
            <person name="Schneider V."/>
            <person name="Okimoto R."/>
            <person name="Cheng H."/>
            <person name="Hawken R."/>
            <person name="Howe K."/>
            <person name="Jarvis E.D."/>
        </authorList>
    </citation>
    <scope>NUCLEOTIDE SEQUENCE [LARGE SCALE GENOMIC DNA]</scope>
    <source>
        <strain evidence="7">Broiler</strain>
    </source>
</reference>
<dbReference type="PANTHER" id="PTHR28578">
    <property type="entry name" value="MITOTIC-SPINDLE ORGANIZING PROTEIN 2A-RELATED"/>
    <property type="match status" value="1"/>
</dbReference>
<reference evidence="7" key="2">
    <citation type="submission" date="2025-08" db="UniProtKB">
        <authorList>
            <consortium name="Ensembl"/>
        </authorList>
    </citation>
    <scope>IDENTIFICATION</scope>
    <source>
        <strain evidence="7">broiler</strain>
    </source>
</reference>
<keyword evidence="6" id="KW-0812">Transmembrane</keyword>
<evidence type="ECO:0007829" key="9">
    <source>
        <dbReference type="PeptideAtlas" id="A0A8V0ZPM5"/>
    </source>
</evidence>
<evidence type="ECO:0000256" key="4">
    <source>
        <dbReference type="ARBA" id="ARBA00022490"/>
    </source>
</evidence>
<dbReference type="Pfam" id="PF12926">
    <property type="entry name" value="MOZART2"/>
    <property type="match status" value="1"/>
</dbReference>
<proteinExistence type="evidence at protein level"/>
<dbReference type="Proteomes" id="UP000000539">
    <property type="component" value="Chromosome 10"/>
</dbReference>
<organism evidence="7 8">
    <name type="scientific">Gallus gallus</name>
    <name type="common">Chicken</name>
    <dbReference type="NCBI Taxonomy" id="9031"/>
    <lineage>
        <taxon>Eukaryota</taxon>
        <taxon>Metazoa</taxon>
        <taxon>Chordata</taxon>
        <taxon>Craniata</taxon>
        <taxon>Vertebrata</taxon>
        <taxon>Euteleostomi</taxon>
        <taxon>Archelosauria</taxon>
        <taxon>Archosauria</taxon>
        <taxon>Dinosauria</taxon>
        <taxon>Saurischia</taxon>
        <taxon>Theropoda</taxon>
        <taxon>Coelurosauria</taxon>
        <taxon>Aves</taxon>
        <taxon>Neognathae</taxon>
        <taxon>Galloanserae</taxon>
        <taxon>Galliformes</taxon>
        <taxon>Phasianidae</taxon>
        <taxon>Phasianinae</taxon>
        <taxon>Gallus</taxon>
    </lineage>
</organism>
<keyword evidence="9" id="KW-1267">Proteomics identification</keyword>
<keyword evidence="5" id="KW-0206">Cytoskeleton</keyword>
<evidence type="ECO:0000256" key="6">
    <source>
        <dbReference type="SAM" id="Phobius"/>
    </source>
</evidence>
<name>A0A8V0ZPM5_CHICK</name>
<evidence type="ECO:0000313" key="8">
    <source>
        <dbReference type="Proteomes" id="UP000000539"/>
    </source>
</evidence>
<dbReference type="GO" id="GO:0005813">
    <property type="term" value="C:centrosome"/>
    <property type="evidence" value="ECO:0000318"/>
    <property type="project" value="GO_Central"/>
</dbReference>
<evidence type="ECO:0000313" key="7">
    <source>
        <dbReference type="Ensembl" id="ENSGALP00010032596.1"/>
    </source>
</evidence>
<evidence type="ECO:0000256" key="2">
    <source>
        <dbReference type="ARBA" id="ARBA00004300"/>
    </source>
</evidence>
<dbReference type="GeneTree" id="ENSGT00390000014845"/>
<dbReference type="OrthoDB" id="10064769at2759"/>